<evidence type="ECO:0000256" key="9">
    <source>
        <dbReference type="ARBA" id="ARBA00023157"/>
    </source>
</evidence>
<evidence type="ECO:0000256" key="6">
    <source>
        <dbReference type="ARBA" id="ARBA00022729"/>
    </source>
</evidence>
<keyword evidence="5 11" id="KW-0812">Transmembrane</keyword>
<dbReference type="GO" id="GO:0031623">
    <property type="term" value="P:receptor internalization"/>
    <property type="evidence" value="ECO:0007669"/>
    <property type="project" value="TreeGrafter"/>
</dbReference>
<evidence type="ECO:0000256" key="10">
    <source>
        <dbReference type="ARBA" id="ARBA00023170"/>
    </source>
</evidence>
<dbReference type="GO" id="GO:0006816">
    <property type="term" value="P:calcium ion transport"/>
    <property type="evidence" value="ECO:0007669"/>
    <property type="project" value="TreeGrafter"/>
</dbReference>
<name>A0A8C4QZ33_EPTBU</name>
<dbReference type="Ensembl" id="ENSEBUT00000023296.1">
    <property type="protein sequence ID" value="ENSEBUP00000022720.1"/>
    <property type="gene ID" value="ENSEBUG00000014001.1"/>
</dbReference>
<evidence type="ECO:0000256" key="2">
    <source>
        <dbReference type="ARBA" id="ARBA00007087"/>
    </source>
</evidence>
<dbReference type="GO" id="GO:0032870">
    <property type="term" value="P:cellular response to hormone stimulus"/>
    <property type="evidence" value="ECO:0007669"/>
    <property type="project" value="TreeGrafter"/>
</dbReference>
<keyword evidence="14" id="KW-1185">Reference proteome</keyword>
<evidence type="ECO:0000256" key="7">
    <source>
        <dbReference type="ARBA" id="ARBA00022989"/>
    </source>
</evidence>
<dbReference type="GO" id="GO:0007186">
    <property type="term" value="P:G protein-coupled receptor signaling pathway"/>
    <property type="evidence" value="ECO:0007669"/>
    <property type="project" value="TreeGrafter"/>
</dbReference>
<evidence type="ECO:0000256" key="3">
    <source>
        <dbReference type="ARBA" id="ARBA00022448"/>
    </source>
</evidence>
<evidence type="ECO:0000256" key="11">
    <source>
        <dbReference type="SAM" id="Phobius"/>
    </source>
</evidence>
<accession>A0A8C4QZ33</accession>
<dbReference type="GO" id="GO:0043235">
    <property type="term" value="C:receptor complex"/>
    <property type="evidence" value="ECO:0007669"/>
    <property type="project" value="TreeGrafter"/>
</dbReference>
<evidence type="ECO:0000313" key="13">
    <source>
        <dbReference type="Ensembl" id="ENSEBUP00000022720.1"/>
    </source>
</evidence>
<evidence type="ECO:0000313" key="14">
    <source>
        <dbReference type="Proteomes" id="UP000694388"/>
    </source>
</evidence>
<protein>
    <submittedName>
        <fullName evidence="13">Uncharacterized protein</fullName>
    </submittedName>
</protein>
<dbReference type="GO" id="GO:0015026">
    <property type="term" value="F:coreceptor activity"/>
    <property type="evidence" value="ECO:0007669"/>
    <property type="project" value="InterPro"/>
</dbReference>
<comment type="similarity">
    <text evidence="2">Belongs to the RAMP family.</text>
</comment>
<sequence>MFVFFLPRLFWTSHPLTFCIFTSHAGYVVCVMPCQVSNRRHVLYNFRQKAVIPIPHRSYLELSDCIMLVLEQHNRSWPNADTNNLFVRIHQKFFRNCTQDLMGMEDLSDSIFGILIALPSALTVIITGVIMWQNKRKECVS</sequence>
<dbReference type="Proteomes" id="UP000694388">
    <property type="component" value="Unplaced"/>
</dbReference>
<dbReference type="Pfam" id="PF04901">
    <property type="entry name" value="RAMP"/>
    <property type="match status" value="1"/>
</dbReference>
<dbReference type="GO" id="GO:0008277">
    <property type="term" value="P:regulation of G protein-coupled receptor signaling pathway"/>
    <property type="evidence" value="ECO:0007669"/>
    <property type="project" value="InterPro"/>
</dbReference>
<evidence type="ECO:0000256" key="5">
    <source>
        <dbReference type="ARBA" id="ARBA00022692"/>
    </source>
</evidence>
<evidence type="ECO:0000256" key="12">
    <source>
        <dbReference type="SAM" id="SignalP"/>
    </source>
</evidence>
<keyword evidence="10" id="KW-0675">Receptor</keyword>
<dbReference type="GO" id="GO:0006886">
    <property type="term" value="P:intracellular protein transport"/>
    <property type="evidence" value="ECO:0007669"/>
    <property type="project" value="InterPro"/>
</dbReference>
<proteinExistence type="inferred from homology"/>
<evidence type="ECO:0000256" key="4">
    <source>
        <dbReference type="ARBA" id="ARBA00022475"/>
    </source>
</evidence>
<dbReference type="AlphaFoldDB" id="A0A8C4QZ33"/>
<comment type="subcellular location">
    <subcellularLocation>
        <location evidence="1">Cell membrane</location>
        <topology evidence="1">Single-pass type I membrane protein</topology>
    </subcellularLocation>
</comment>
<dbReference type="InterPro" id="IPR038126">
    <property type="entry name" value="RAMP_sf"/>
</dbReference>
<organism evidence="13 14">
    <name type="scientific">Eptatretus burgeri</name>
    <name type="common">Inshore hagfish</name>
    <dbReference type="NCBI Taxonomy" id="7764"/>
    <lineage>
        <taxon>Eukaryota</taxon>
        <taxon>Metazoa</taxon>
        <taxon>Chordata</taxon>
        <taxon>Craniata</taxon>
        <taxon>Vertebrata</taxon>
        <taxon>Cyclostomata</taxon>
        <taxon>Myxini</taxon>
        <taxon>Myxiniformes</taxon>
        <taxon>Myxinidae</taxon>
        <taxon>Eptatretinae</taxon>
        <taxon>Eptatretus</taxon>
    </lineage>
</organism>
<dbReference type="InterPro" id="IPR006985">
    <property type="entry name" value="RAMP"/>
</dbReference>
<dbReference type="PANTHER" id="PTHR14076">
    <property type="entry name" value="RECEPTOR ACTIVITY MODIFYING PROTEIN RAMP"/>
    <property type="match status" value="1"/>
</dbReference>
<keyword evidence="7 11" id="KW-1133">Transmembrane helix</keyword>
<reference evidence="13" key="2">
    <citation type="submission" date="2025-09" db="UniProtKB">
        <authorList>
            <consortium name="Ensembl"/>
        </authorList>
    </citation>
    <scope>IDENTIFICATION</scope>
</reference>
<dbReference type="GO" id="GO:0072659">
    <property type="term" value="P:protein localization to plasma membrane"/>
    <property type="evidence" value="ECO:0007669"/>
    <property type="project" value="TreeGrafter"/>
</dbReference>
<evidence type="ECO:0000256" key="8">
    <source>
        <dbReference type="ARBA" id="ARBA00023136"/>
    </source>
</evidence>
<dbReference type="GO" id="GO:0009986">
    <property type="term" value="C:cell surface"/>
    <property type="evidence" value="ECO:0007669"/>
    <property type="project" value="TreeGrafter"/>
</dbReference>
<keyword evidence="8 11" id="KW-0472">Membrane</keyword>
<dbReference type="PANTHER" id="PTHR14076:SF7">
    <property type="entry name" value="RECEPTOR ACTIVITY-MODIFYING PROTEIN 1-LIKE"/>
    <property type="match status" value="1"/>
</dbReference>
<keyword evidence="3" id="KW-0813">Transport</keyword>
<evidence type="ECO:0000256" key="1">
    <source>
        <dbReference type="ARBA" id="ARBA00004251"/>
    </source>
</evidence>
<feature type="signal peptide" evidence="12">
    <location>
        <begin position="1"/>
        <end position="30"/>
    </location>
</feature>
<keyword evidence="9" id="KW-1015">Disulfide bond</keyword>
<dbReference type="Gene3D" id="1.10.150.510">
    <property type="entry name" value="Receptor activity modifying family"/>
    <property type="match status" value="1"/>
</dbReference>
<reference evidence="13" key="1">
    <citation type="submission" date="2025-08" db="UniProtKB">
        <authorList>
            <consortium name="Ensembl"/>
        </authorList>
    </citation>
    <scope>IDENTIFICATION</scope>
</reference>
<keyword evidence="4" id="KW-1003">Cell membrane</keyword>
<dbReference type="GO" id="GO:0005886">
    <property type="term" value="C:plasma membrane"/>
    <property type="evidence" value="ECO:0007669"/>
    <property type="project" value="UniProtKB-SubCell"/>
</dbReference>
<feature type="chain" id="PRO_5034205686" evidence="12">
    <location>
        <begin position="31"/>
        <end position="141"/>
    </location>
</feature>
<keyword evidence="6 12" id="KW-0732">Signal</keyword>
<feature type="transmembrane region" description="Helical" evidence="11">
    <location>
        <begin position="111"/>
        <end position="132"/>
    </location>
</feature>